<gene>
    <name evidence="1" type="ORF">TAPDE_003798</name>
</gene>
<dbReference type="VEuPathDB" id="FungiDB:TAPDE_003798"/>
<accession>R4XCH3</accession>
<organism evidence="1 2">
    <name type="scientific">Taphrina deformans (strain PYCC 5710 / ATCC 11124 / CBS 356.35 / IMI 108563 / JCM 9778 / NBRC 8474)</name>
    <name type="common">Peach leaf curl fungus</name>
    <name type="synonym">Lalaria deformans</name>
    <dbReference type="NCBI Taxonomy" id="1097556"/>
    <lineage>
        <taxon>Eukaryota</taxon>
        <taxon>Fungi</taxon>
        <taxon>Dikarya</taxon>
        <taxon>Ascomycota</taxon>
        <taxon>Taphrinomycotina</taxon>
        <taxon>Taphrinomycetes</taxon>
        <taxon>Taphrinales</taxon>
        <taxon>Taphrinaceae</taxon>
        <taxon>Taphrina</taxon>
    </lineage>
</organism>
<proteinExistence type="predicted"/>
<keyword evidence="2" id="KW-1185">Reference proteome</keyword>
<dbReference type="EMBL" id="CAHR02000159">
    <property type="protein sequence ID" value="CCG83567.1"/>
    <property type="molecule type" value="Genomic_DNA"/>
</dbReference>
<comment type="caution">
    <text evidence="1">The sequence shown here is derived from an EMBL/GenBank/DDBJ whole genome shotgun (WGS) entry which is preliminary data.</text>
</comment>
<dbReference type="AlphaFoldDB" id="R4XCH3"/>
<protein>
    <submittedName>
        <fullName evidence="1">Uncharacterized protein</fullName>
    </submittedName>
</protein>
<evidence type="ECO:0000313" key="2">
    <source>
        <dbReference type="Proteomes" id="UP000013776"/>
    </source>
</evidence>
<name>R4XCH3_TAPDE</name>
<sequence>MTPTAEELRRISKRFVKKNAFDTSKLFFVDLTQNASLKNRGTFEPAGYTADGGATQPTNPEGIGEEFTANINGYIQNTYDVHGPVPASLNADGTTNNDGLDNGDEFIFYNGNYIDQLSNVDSIEIEVTNAAAPTQQFCTLDMHDLDNVINMLQSMAIANPQSYSVSGRYVNHGNVVGLVIYLFLRTQIGGEGKASVINIG</sequence>
<evidence type="ECO:0000313" key="1">
    <source>
        <dbReference type="EMBL" id="CCG83567.1"/>
    </source>
</evidence>
<dbReference type="Proteomes" id="UP000013776">
    <property type="component" value="Unassembled WGS sequence"/>
</dbReference>
<reference evidence="1 2" key="1">
    <citation type="journal article" date="2013" name="MBio">
        <title>Genome sequencing of the plant pathogen Taphrina deformans, the causal agent of peach leaf curl.</title>
        <authorList>
            <person name="Cisse O.H."/>
            <person name="Almeida J.M.G.C.F."/>
            <person name="Fonseca A."/>
            <person name="Kumar A.A."/>
            <person name="Salojaervi J."/>
            <person name="Overmyer K."/>
            <person name="Hauser P.M."/>
            <person name="Pagni M."/>
        </authorList>
    </citation>
    <scope>NUCLEOTIDE SEQUENCE [LARGE SCALE GENOMIC DNA]</scope>
    <source>
        <strain evidence="2">PYCC 5710 / ATCC 11124 / CBS 356.35 / IMI 108563 / JCM 9778 / NBRC 8474</strain>
    </source>
</reference>